<keyword evidence="2" id="KW-0813">Transport</keyword>
<name>A0A2J6WF50_9BACT</name>
<evidence type="ECO:0000256" key="1">
    <source>
        <dbReference type="ARBA" id="ARBA00004127"/>
    </source>
</evidence>
<feature type="transmembrane region" description="Helical" evidence="7">
    <location>
        <begin position="37"/>
        <end position="56"/>
    </location>
</feature>
<organism evidence="8 9">
    <name type="scientific">Caldisericum exile</name>
    <dbReference type="NCBI Taxonomy" id="693075"/>
    <lineage>
        <taxon>Bacteria</taxon>
        <taxon>Pseudomonadati</taxon>
        <taxon>Caldisericota/Cryosericota group</taxon>
        <taxon>Caldisericota</taxon>
        <taxon>Caldisericia</taxon>
        <taxon>Caldisericales</taxon>
        <taxon>Caldisericaceae</taxon>
        <taxon>Caldisericum</taxon>
    </lineage>
</organism>
<evidence type="ECO:0000313" key="8">
    <source>
        <dbReference type="EMBL" id="PMP68136.1"/>
    </source>
</evidence>
<feature type="transmembrane region" description="Helical" evidence="7">
    <location>
        <begin position="92"/>
        <end position="111"/>
    </location>
</feature>
<feature type="transmembrane region" description="Helical" evidence="7">
    <location>
        <begin position="12"/>
        <end position="31"/>
    </location>
</feature>
<keyword evidence="3 7" id="KW-0812">Transmembrane</keyword>
<evidence type="ECO:0000313" key="9">
    <source>
        <dbReference type="Proteomes" id="UP000237040"/>
    </source>
</evidence>
<dbReference type="GO" id="GO:0005886">
    <property type="term" value="C:plasma membrane"/>
    <property type="evidence" value="ECO:0007669"/>
    <property type="project" value="TreeGrafter"/>
</dbReference>
<dbReference type="Pfam" id="PF02508">
    <property type="entry name" value="Rnf-Nqr"/>
    <property type="match status" value="1"/>
</dbReference>
<keyword evidence="5 7" id="KW-1133">Transmembrane helix</keyword>
<feature type="transmembrane region" description="Helical" evidence="7">
    <location>
        <begin position="68"/>
        <end position="86"/>
    </location>
</feature>
<evidence type="ECO:0000256" key="7">
    <source>
        <dbReference type="SAM" id="Phobius"/>
    </source>
</evidence>
<evidence type="ECO:0000256" key="4">
    <source>
        <dbReference type="ARBA" id="ARBA00022967"/>
    </source>
</evidence>
<keyword evidence="6 7" id="KW-0472">Membrane</keyword>
<dbReference type="PIRSF" id="PIRSF006102">
    <property type="entry name" value="NQR_DE"/>
    <property type="match status" value="1"/>
</dbReference>
<dbReference type="Proteomes" id="UP000237040">
    <property type="component" value="Unassembled WGS sequence"/>
</dbReference>
<dbReference type="GO" id="GO:0012505">
    <property type="term" value="C:endomembrane system"/>
    <property type="evidence" value="ECO:0007669"/>
    <property type="project" value="UniProtKB-SubCell"/>
</dbReference>
<comment type="caution">
    <text evidence="8">The sequence shown here is derived from an EMBL/GenBank/DDBJ whole genome shotgun (WGS) entry which is preliminary data.</text>
</comment>
<accession>A0A2J6WF50</accession>
<reference evidence="8 9" key="1">
    <citation type="submission" date="2018-01" db="EMBL/GenBank/DDBJ databases">
        <title>Metagenomic assembled genomes from two thermal pools in the Uzon Caldera, Kamchatka, Russia.</title>
        <authorList>
            <person name="Wilkins L."/>
            <person name="Ettinger C."/>
        </authorList>
    </citation>
    <scope>NUCLEOTIDE SEQUENCE [LARGE SCALE GENOMIC DNA]</scope>
    <source>
        <strain evidence="8">ZAV-07</strain>
    </source>
</reference>
<evidence type="ECO:0000256" key="2">
    <source>
        <dbReference type="ARBA" id="ARBA00022448"/>
    </source>
</evidence>
<feature type="transmembrane region" description="Helical" evidence="7">
    <location>
        <begin position="171"/>
        <end position="193"/>
    </location>
</feature>
<evidence type="ECO:0000256" key="3">
    <source>
        <dbReference type="ARBA" id="ARBA00022692"/>
    </source>
</evidence>
<dbReference type="PANTHER" id="PTHR30586">
    <property type="entry name" value="ELECTRON TRANSPORT COMPLEX PROTEIN RNFE"/>
    <property type="match status" value="1"/>
</dbReference>
<dbReference type="PANTHER" id="PTHR30586:SF0">
    <property type="entry name" value="ION-TRANSLOCATING OXIDOREDUCTASE COMPLEX SUBUNIT E"/>
    <property type="match status" value="1"/>
</dbReference>
<protein>
    <submittedName>
        <fullName evidence="8">Electron transport complex subunit RsxE</fullName>
    </submittedName>
</protein>
<feature type="transmembrane region" description="Helical" evidence="7">
    <location>
        <begin position="131"/>
        <end position="151"/>
    </location>
</feature>
<dbReference type="NCBIfam" id="NF009070">
    <property type="entry name" value="PRK12405.1"/>
    <property type="match status" value="1"/>
</dbReference>
<comment type="subcellular location">
    <subcellularLocation>
        <location evidence="1">Endomembrane system</location>
        <topology evidence="1">Multi-pass membrane protein</topology>
    </subcellularLocation>
</comment>
<dbReference type="InterPro" id="IPR003667">
    <property type="entry name" value="NqrDE/RnfAE"/>
</dbReference>
<keyword evidence="4" id="KW-1278">Translocase</keyword>
<proteinExistence type="predicted"/>
<dbReference type="AlphaFoldDB" id="A0A2J6WF50"/>
<dbReference type="RefSeq" id="WP_424586585.1">
    <property type="nucleotide sequence ID" value="NZ_JBNAUB010000005.1"/>
</dbReference>
<gene>
    <name evidence="8" type="ORF">C0189_01780</name>
</gene>
<dbReference type="EMBL" id="PNIL01000027">
    <property type="protein sequence ID" value="PMP68136.1"/>
    <property type="molecule type" value="Genomic_DNA"/>
</dbReference>
<evidence type="ECO:0000256" key="5">
    <source>
        <dbReference type="ARBA" id="ARBA00022989"/>
    </source>
</evidence>
<sequence length="200" mass="21732">MKKLKIIWDAIIPNNPVLIISIGLCSTIAVSNSVQSALLMTFAFALVQIPSNVIVSSIRKITPNEIRVPIFVTVIAAFTTIAALISEAYFNAIYQIIKLYILLVVVNCIIIGRAEAYAYHNGIFDSFLDGVGNTIGYGLVLLAIAIVREFIGKGSLAGIQLMPDSYQPMLLMVLPPAGFIMIGILTGAIETYLRNKEGKR</sequence>
<evidence type="ECO:0000256" key="6">
    <source>
        <dbReference type="ARBA" id="ARBA00023136"/>
    </source>
</evidence>